<organism evidence="1 2">
    <name type="scientific">Puia dinghuensis</name>
    <dbReference type="NCBI Taxonomy" id="1792502"/>
    <lineage>
        <taxon>Bacteria</taxon>
        <taxon>Pseudomonadati</taxon>
        <taxon>Bacteroidota</taxon>
        <taxon>Chitinophagia</taxon>
        <taxon>Chitinophagales</taxon>
        <taxon>Chitinophagaceae</taxon>
        <taxon>Puia</taxon>
    </lineage>
</organism>
<reference evidence="1" key="2">
    <citation type="submission" date="2020-09" db="EMBL/GenBank/DDBJ databases">
        <authorList>
            <person name="Sun Q."/>
            <person name="Zhou Y."/>
        </authorList>
    </citation>
    <scope>NUCLEOTIDE SEQUENCE</scope>
    <source>
        <strain evidence="1">CGMCC 1.15448</strain>
    </source>
</reference>
<name>A0A8J2UB45_9BACT</name>
<evidence type="ECO:0000313" key="1">
    <source>
        <dbReference type="EMBL" id="GGA92474.1"/>
    </source>
</evidence>
<dbReference type="AlphaFoldDB" id="A0A8J2UB45"/>
<evidence type="ECO:0008006" key="3">
    <source>
        <dbReference type="Google" id="ProtNLM"/>
    </source>
</evidence>
<dbReference type="SUPFAM" id="SSF69360">
    <property type="entry name" value="Cell wall binding repeat"/>
    <property type="match status" value="1"/>
</dbReference>
<sequence>MTIINLKFMNSIISFWFAPAQLALLFMIGFHAHAQPIKVGGYGIETGEFVPQFDGKYFTMQRKDGIAIIDLTGKMLTSGLKPPSTGIFRNLRIQLYKGVFFASNGNAIVLKNIAGQTLGTGIYSDVSPFVTGNTAVRAQGQPSTWIVAYVDTTGKEIVRFDVMKYLALADPASKLKGTTLVTLNQFQPFSDGLTPIKSQVTGKYGYINRAMQLPIPVTFKSACTFSEGLAAVQNTDGLWGFIDTKGKLIIPCHYTYSPGRFASGLAKVQNREGKYGYINKNDQVVITPRFAYATTFYKGYALAKEGYTTQPILIDSNGAVVTTFLKNTYYIDDSKPGTGISGGDQLEDPFYISETLRELVDEGKGIFLLDMLKYGLVDNKGNVVLDFKYKYMSDLHGGKLLGYIDKTSTAPYQIGILDDKGDWLVLFVESEF</sequence>
<gene>
    <name evidence="1" type="ORF">GCM10011511_14830</name>
</gene>
<keyword evidence="2" id="KW-1185">Reference proteome</keyword>
<reference evidence="1" key="1">
    <citation type="journal article" date="2014" name="Int. J. Syst. Evol. Microbiol.">
        <title>Complete genome sequence of Corynebacterium casei LMG S-19264T (=DSM 44701T), isolated from a smear-ripened cheese.</title>
        <authorList>
            <consortium name="US DOE Joint Genome Institute (JGI-PGF)"/>
            <person name="Walter F."/>
            <person name="Albersmeier A."/>
            <person name="Kalinowski J."/>
            <person name="Ruckert C."/>
        </authorList>
    </citation>
    <scope>NUCLEOTIDE SEQUENCE</scope>
    <source>
        <strain evidence="1">CGMCC 1.15448</strain>
    </source>
</reference>
<dbReference type="PANTHER" id="PTHR37841">
    <property type="entry name" value="GLR2918 PROTEIN"/>
    <property type="match status" value="1"/>
</dbReference>
<protein>
    <recommendedName>
        <fullName evidence="3">WG repeat-containing protein</fullName>
    </recommendedName>
</protein>
<proteinExistence type="predicted"/>
<evidence type="ECO:0000313" key="2">
    <source>
        <dbReference type="Proteomes" id="UP000607559"/>
    </source>
</evidence>
<accession>A0A8J2UB45</accession>
<dbReference type="PANTHER" id="PTHR37841:SF1">
    <property type="entry name" value="DUF3298 DOMAIN-CONTAINING PROTEIN"/>
    <property type="match status" value="1"/>
</dbReference>
<dbReference type="Pfam" id="PF14903">
    <property type="entry name" value="WG_beta_rep"/>
    <property type="match status" value="2"/>
</dbReference>
<dbReference type="InterPro" id="IPR032774">
    <property type="entry name" value="WG_beta_rep"/>
</dbReference>
<dbReference type="EMBL" id="BMJC01000001">
    <property type="protein sequence ID" value="GGA92474.1"/>
    <property type="molecule type" value="Genomic_DNA"/>
</dbReference>
<dbReference type="Proteomes" id="UP000607559">
    <property type="component" value="Unassembled WGS sequence"/>
</dbReference>
<comment type="caution">
    <text evidence="1">The sequence shown here is derived from an EMBL/GenBank/DDBJ whole genome shotgun (WGS) entry which is preliminary data.</text>
</comment>